<feature type="region of interest" description="Disordered" evidence="8">
    <location>
        <begin position="1"/>
        <end position="24"/>
    </location>
</feature>
<sequence length="562" mass="59435">MNTVRPNDGRLPGTHTPLPPLPGQVEGARGLAHPAAVLALVALWALAHLLLRGLLSPVIGTDDMMENVLAQTLEPGYSLRQPPLYEWLLWSLQQVVGPTIWSFLLLKYALLLGAAACLLALARRAMPPLTAAFCLLSFSALYQLGWNLHEGVTHTVVLVAASAATALALVRALTSGRLADYLLVGLALGAGLLAKHSFALFALALALAVLSDRHWRSRLSPGGLALAGAAAALVYSPYLAWVLAQPSGLVGETASVMVTEEVEGHVIRAVTGLGRLGWSLFGFLMPFLGLVLLLFWQPLRQGLTAGRSSAPGADRSAQDRPAPDRPAPDRPVLDGSALDPVEAAAVARLCGRTVALAIGLTAAGILLSGATYVKERHMHALLLLLPLWLFARIGTLPARGRRLLGLSLLGLALVAFAARVPGLVAPERLLCGGACRHMKPYDQLKPELSALGAAGATLVGDDDYTAGNLRVLFPQARIVGPSWRPDTPPRAVCLLVWEAGEGRPELAAAEDVTRRFPALAAADLAAEPRFIAAGWPHLWLERGHRVTTFGVALLVPSSPMCQ</sequence>
<evidence type="ECO:0000256" key="6">
    <source>
        <dbReference type="ARBA" id="ARBA00022989"/>
    </source>
</evidence>
<dbReference type="GO" id="GO:0009103">
    <property type="term" value="P:lipopolysaccharide biosynthetic process"/>
    <property type="evidence" value="ECO:0007669"/>
    <property type="project" value="UniProtKB-ARBA"/>
</dbReference>
<keyword evidence="6 9" id="KW-1133">Transmembrane helix</keyword>
<dbReference type="Proteomes" id="UP000586722">
    <property type="component" value="Unassembled WGS sequence"/>
</dbReference>
<feature type="transmembrane region" description="Helical" evidence="9">
    <location>
        <begin position="35"/>
        <end position="55"/>
    </location>
</feature>
<dbReference type="GO" id="GO:0005886">
    <property type="term" value="C:plasma membrane"/>
    <property type="evidence" value="ECO:0007669"/>
    <property type="project" value="UniProtKB-SubCell"/>
</dbReference>
<evidence type="ECO:0000256" key="3">
    <source>
        <dbReference type="ARBA" id="ARBA00022676"/>
    </source>
</evidence>
<dbReference type="GO" id="GO:0016763">
    <property type="term" value="F:pentosyltransferase activity"/>
    <property type="evidence" value="ECO:0007669"/>
    <property type="project" value="TreeGrafter"/>
</dbReference>
<dbReference type="InterPro" id="IPR050297">
    <property type="entry name" value="LipidA_mod_glycosyltrf_83"/>
</dbReference>
<feature type="transmembrane region" description="Helical" evidence="9">
    <location>
        <begin position="354"/>
        <end position="373"/>
    </location>
</feature>
<keyword evidence="3" id="KW-0328">Glycosyltransferase</keyword>
<keyword evidence="12" id="KW-1185">Reference proteome</keyword>
<accession>A0A7X5F2S3</accession>
<organism evidence="11 12">
    <name type="scientific">Pannonibacter tanglangensis</name>
    <dbReference type="NCBI Taxonomy" id="2750084"/>
    <lineage>
        <taxon>Bacteria</taxon>
        <taxon>Pseudomonadati</taxon>
        <taxon>Pseudomonadota</taxon>
        <taxon>Alphaproteobacteria</taxon>
        <taxon>Hyphomicrobiales</taxon>
        <taxon>Stappiaceae</taxon>
        <taxon>Pannonibacter</taxon>
    </lineage>
</organism>
<reference evidence="12" key="1">
    <citation type="submission" date="2020-01" db="EMBL/GenBank/DDBJ databases">
        <authorList>
            <person name="Fang Y."/>
            <person name="Sun R."/>
            <person name="Nie L."/>
            <person name="He J."/>
            <person name="Hao L."/>
            <person name="Wang L."/>
            <person name="Su S."/>
            <person name="Lv E."/>
            <person name="Zhang Z."/>
            <person name="Xie R."/>
            <person name="Liu H."/>
        </authorList>
    </citation>
    <scope>NUCLEOTIDE SEQUENCE [LARGE SCALE GENOMIC DNA]</scope>
    <source>
        <strain evidence="12">XCT-53</strain>
    </source>
</reference>
<evidence type="ECO:0000313" key="12">
    <source>
        <dbReference type="Proteomes" id="UP000586722"/>
    </source>
</evidence>
<feature type="domain" description="Glycosyltransferase RgtA/B/C/D-like" evidence="10">
    <location>
        <begin position="81"/>
        <end position="241"/>
    </location>
</feature>
<evidence type="ECO:0000256" key="9">
    <source>
        <dbReference type="SAM" id="Phobius"/>
    </source>
</evidence>
<evidence type="ECO:0000256" key="8">
    <source>
        <dbReference type="SAM" id="MobiDB-lite"/>
    </source>
</evidence>
<gene>
    <name evidence="11" type="ORF">GWI72_04065</name>
</gene>
<dbReference type="RefSeq" id="WP_161707911.1">
    <property type="nucleotide sequence ID" value="NZ_JAABLQ010000001.1"/>
</dbReference>
<evidence type="ECO:0000256" key="2">
    <source>
        <dbReference type="ARBA" id="ARBA00022475"/>
    </source>
</evidence>
<dbReference type="EMBL" id="JAABLQ010000001">
    <property type="protein sequence ID" value="NBN77439.1"/>
    <property type="molecule type" value="Genomic_DNA"/>
</dbReference>
<feature type="region of interest" description="Disordered" evidence="8">
    <location>
        <begin position="305"/>
        <end position="335"/>
    </location>
</feature>
<dbReference type="AlphaFoldDB" id="A0A7X5F2S3"/>
<feature type="compositionally biased region" description="Basic and acidic residues" evidence="8">
    <location>
        <begin position="316"/>
        <end position="332"/>
    </location>
</feature>
<evidence type="ECO:0000256" key="4">
    <source>
        <dbReference type="ARBA" id="ARBA00022679"/>
    </source>
</evidence>
<keyword evidence="7 9" id="KW-0472">Membrane</keyword>
<evidence type="ECO:0000313" key="11">
    <source>
        <dbReference type="EMBL" id="NBN77439.1"/>
    </source>
</evidence>
<feature type="transmembrane region" description="Helical" evidence="9">
    <location>
        <begin position="222"/>
        <end position="244"/>
    </location>
</feature>
<proteinExistence type="predicted"/>
<keyword evidence="4" id="KW-0808">Transferase</keyword>
<evidence type="ECO:0000256" key="5">
    <source>
        <dbReference type="ARBA" id="ARBA00022692"/>
    </source>
</evidence>
<name>A0A7X5F2S3_9HYPH</name>
<feature type="transmembrane region" description="Helical" evidence="9">
    <location>
        <begin position="152"/>
        <end position="170"/>
    </location>
</feature>
<evidence type="ECO:0000259" key="10">
    <source>
        <dbReference type="Pfam" id="PF13231"/>
    </source>
</evidence>
<keyword evidence="2" id="KW-1003">Cell membrane</keyword>
<keyword evidence="5 9" id="KW-0812">Transmembrane</keyword>
<feature type="transmembrane region" description="Helical" evidence="9">
    <location>
        <begin position="380"/>
        <end position="397"/>
    </location>
</feature>
<protein>
    <recommendedName>
        <fullName evidence="10">Glycosyltransferase RgtA/B/C/D-like domain-containing protein</fullName>
    </recommendedName>
</protein>
<feature type="transmembrane region" description="Helical" evidence="9">
    <location>
        <begin position="276"/>
        <end position="296"/>
    </location>
</feature>
<evidence type="ECO:0000256" key="7">
    <source>
        <dbReference type="ARBA" id="ARBA00023136"/>
    </source>
</evidence>
<feature type="transmembrane region" description="Helical" evidence="9">
    <location>
        <begin position="403"/>
        <end position="420"/>
    </location>
</feature>
<dbReference type="InterPro" id="IPR038731">
    <property type="entry name" value="RgtA/B/C-like"/>
</dbReference>
<dbReference type="Pfam" id="PF13231">
    <property type="entry name" value="PMT_2"/>
    <property type="match status" value="1"/>
</dbReference>
<dbReference type="PANTHER" id="PTHR33908:SF11">
    <property type="entry name" value="MEMBRANE PROTEIN"/>
    <property type="match status" value="1"/>
</dbReference>
<comment type="caution">
    <text evidence="11">The sequence shown here is derived from an EMBL/GenBank/DDBJ whole genome shotgun (WGS) entry which is preliminary data.</text>
</comment>
<comment type="subcellular location">
    <subcellularLocation>
        <location evidence="1">Cell membrane</location>
        <topology evidence="1">Multi-pass membrane protein</topology>
    </subcellularLocation>
</comment>
<dbReference type="PANTHER" id="PTHR33908">
    <property type="entry name" value="MANNOSYLTRANSFERASE YKCB-RELATED"/>
    <property type="match status" value="1"/>
</dbReference>
<feature type="transmembrane region" description="Helical" evidence="9">
    <location>
        <begin position="100"/>
        <end position="122"/>
    </location>
</feature>
<feature type="transmembrane region" description="Helical" evidence="9">
    <location>
        <begin position="182"/>
        <end position="210"/>
    </location>
</feature>
<evidence type="ECO:0000256" key="1">
    <source>
        <dbReference type="ARBA" id="ARBA00004651"/>
    </source>
</evidence>